<dbReference type="InterPro" id="IPR002881">
    <property type="entry name" value="DUF58"/>
</dbReference>
<comment type="caution">
    <text evidence="4">The sequence shown here is derived from an EMBL/GenBank/DDBJ whole genome shotgun (WGS) entry which is preliminary data.</text>
</comment>
<feature type="transmembrane region" description="Helical" evidence="2">
    <location>
        <begin position="37"/>
        <end position="54"/>
    </location>
</feature>
<reference evidence="4" key="1">
    <citation type="submission" date="2016-10" db="EMBL/GenBank/DDBJ databases">
        <title>Sequence of Gallionella enrichment culture.</title>
        <authorList>
            <person name="Poehlein A."/>
            <person name="Muehling M."/>
            <person name="Daniel R."/>
        </authorList>
    </citation>
    <scope>NUCLEOTIDE SEQUENCE</scope>
</reference>
<dbReference type="PANTHER" id="PTHR34351:SF1">
    <property type="entry name" value="SLR1927 PROTEIN"/>
    <property type="match status" value="1"/>
</dbReference>
<evidence type="ECO:0000259" key="3">
    <source>
        <dbReference type="Pfam" id="PF01882"/>
    </source>
</evidence>
<feature type="transmembrane region" description="Helical" evidence="2">
    <location>
        <begin position="60"/>
        <end position="78"/>
    </location>
</feature>
<feature type="domain" description="DUF58" evidence="3">
    <location>
        <begin position="219"/>
        <end position="260"/>
    </location>
</feature>
<dbReference type="Pfam" id="PF01882">
    <property type="entry name" value="DUF58"/>
    <property type="match status" value="1"/>
</dbReference>
<dbReference type="PANTHER" id="PTHR34351">
    <property type="entry name" value="SLR1927 PROTEIN-RELATED"/>
    <property type="match status" value="1"/>
</dbReference>
<dbReference type="AlphaFoldDB" id="A0A1J5R140"/>
<sequence>MPAVFPDWKKLLRTARPVTGTATLDRRFIYILPTRQGWLFALLMLCMLTGAINYTLSLGFLLTFLLAGLGMVAMLHTWRNLVRLELASGKLTPAFAGDPVRWELRINDPDGCARYAIGLGLDRNGNGIEYTDIDASGRQLVVLSLETSKRGPLTPGRLTVCTEFPLGLFHAWSYVELDARCLVYPCPAPLARPLPPAATQSATGNAQGCAGDEDFSGLRAHQNGDSPKRIDWKASARKQQLLTKEFQGVAENRLWLDWKNTSGDTEQRLSQLTRQLLDASEAGLAYGLRLPQQEIPIDSGAAHDRRCLEALALFGLPI</sequence>
<dbReference type="EMBL" id="MLJW01000529">
    <property type="protein sequence ID" value="OIQ85676.1"/>
    <property type="molecule type" value="Genomic_DNA"/>
</dbReference>
<organism evidence="4">
    <name type="scientific">mine drainage metagenome</name>
    <dbReference type="NCBI Taxonomy" id="410659"/>
    <lineage>
        <taxon>unclassified sequences</taxon>
        <taxon>metagenomes</taxon>
        <taxon>ecological metagenomes</taxon>
    </lineage>
</organism>
<evidence type="ECO:0000313" key="4">
    <source>
        <dbReference type="EMBL" id="OIQ85676.1"/>
    </source>
</evidence>
<evidence type="ECO:0000256" key="1">
    <source>
        <dbReference type="SAM" id="MobiDB-lite"/>
    </source>
</evidence>
<evidence type="ECO:0000256" key="2">
    <source>
        <dbReference type="SAM" id="Phobius"/>
    </source>
</evidence>
<keyword evidence="2" id="KW-1133">Transmembrane helix</keyword>
<name>A0A1J5R140_9ZZZZ</name>
<protein>
    <recommendedName>
        <fullName evidence="3">DUF58 domain-containing protein</fullName>
    </recommendedName>
</protein>
<keyword evidence="2" id="KW-0812">Transmembrane</keyword>
<proteinExistence type="predicted"/>
<keyword evidence="2" id="KW-0472">Membrane</keyword>
<feature type="region of interest" description="Disordered" evidence="1">
    <location>
        <begin position="202"/>
        <end position="228"/>
    </location>
</feature>
<gene>
    <name evidence="4" type="ORF">GALL_324820</name>
</gene>
<accession>A0A1J5R140</accession>